<feature type="non-terminal residue" evidence="1">
    <location>
        <position position="108"/>
    </location>
</feature>
<proteinExistence type="predicted"/>
<protein>
    <recommendedName>
        <fullName evidence="3">C2H2-type domain-containing protein</fullName>
    </recommendedName>
</protein>
<evidence type="ECO:0008006" key="3">
    <source>
        <dbReference type="Google" id="ProtNLM"/>
    </source>
</evidence>
<evidence type="ECO:0000313" key="2">
    <source>
        <dbReference type="Proteomes" id="UP001432027"/>
    </source>
</evidence>
<name>A0AAV5SDB6_9BILA</name>
<dbReference type="Proteomes" id="UP001432027">
    <property type="component" value="Unassembled WGS sequence"/>
</dbReference>
<organism evidence="1 2">
    <name type="scientific">Pristionchus entomophagus</name>
    <dbReference type="NCBI Taxonomy" id="358040"/>
    <lineage>
        <taxon>Eukaryota</taxon>
        <taxon>Metazoa</taxon>
        <taxon>Ecdysozoa</taxon>
        <taxon>Nematoda</taxon>
        <taxon>Chromadorea</taxon>
        <taxon>Rhabditida</taxon>
        <taxon>Rhabditina</taxon>
        <taxon>Diplogasteromorpha</taxon>
        <taxon>Diplogasteroidea</taxon>
        <taxon>Neodiplogasteridae</taxon>
        <taxon>Pristionchus</taxon>
    </lineage>
</organism>
<keyword evidence="2" id="KW-1185">Reference proteome</keyword>
<feature type="non-terminal residue" evidence="1">
    <location>
        <position position="1"/>
    </location>
</feature>
<dbReference type="AlphaFoldDB" id="A0AAV5SDB6"/>
<reference evidence="1" key="1">
    <citation type="submission" date="2023-10" db="EMBL/GenBank/DDBJ databases">
        <title>Genome assembly of Pristionchus species.</title>
        <authorList>
            <person name="Yoshida K."/>
            <person name="Sommer R.J."/>
        </authorList>
    </citation>
    <scope>NUCLEOTIDE SEQUENCE</scope>
    <source>
        <strain evidence="1">RS0144</strain>
    </source>
</reference>
<gene>
    <name evidence="1" type="ORF">PENTCL1PPCAC_3223</name>
</gene>
<dbReference type="EMBL" id="BTSX01000001">
    <property type="protein sequence ID" value="GMS81048.1"/>
    <property type="molecule type" value="Genomic_DNA"/>
</dbReference>
<evidence type="ECO:0000313" key="1">
    <source>
        <dbReference type="EMBL" id="GMS81048.1"/>
    </source>
</evidence>
<sequence>HHFTLHKLEKKTTPQCLLCEIYPSTTNGYAVHLYIHHKSTLAMNGVFILCSCGHEVRSKGDTSHSKKCDGKQFTLQQLDKKTTPQCVLCEAYPSTARGYASHLSLQHK</sequence>
<comment type="caution">
    <text evidence="1">The sequence shown here is derived from an EMBL/GenBank/DDBJ whole genome shotgun (WGS) entry which is preliminary data.</text>
</comment>
<accession>A0AAV5SDB6</accession>